<dbReference type="InParanoid" id="A0A139WLS7"/>
<evidence type="ECO:0000256" key="8">
    <source>
        <dbReference type="ARBA" id="ARBA00023108"/>
    </source>
</evidence>
<evidence type="ECO:0000313" key="11">
    <source>
        <dbReference type="EMBL" id="KYB28969.1"/>
    </source>
</evidence>
<keyword evidence="8" id="KW-0090">Biological rhythms</keyword>
<dbReference type="KEGG" id="tca:663596"/>
<dbReference type="Proteomes" id="UP000007266">
    <property type="component" value="Linkage group 3"/>
</dbReference>
<dbReference type="FunCoup" id="A0A139WLS7">
    <property type="interactions" value="102"/>
</dbReference>
<organism evidence="11 12">
    <name type="scientific">Tribolium castaneum</name>
    <name type="common">Red flour beetle</name>
    <dbReference type="NCBI Taxonomy" id="7070"/>
    <lineage>
        <taxon>Eukaryota</taxon>
        <taxon>Metazoa</taxon>
        <taxon>Ecdysozoa</taxon>
        <taxon>Arthropoda</taxon>
        <taxon>Hexapoda</taxon>
        <taxon>Insecta</taxon>
        <taxon>Pterygota</taxon>
        <taxon>Neoptera</taxon>
        <taxon>Endopterygota</taxon>
        <taxon>Coleoptera</taxon>
        <taxon>Polyphaga</taxon>
        <taxon>Cucujiformia</taxon>
        <taxon>Tenebrionidae</taxon>
        <taxon>Tenebrionidae incertae sedis</taxon>
        <taxon>Tribolium</taxon>
    </lineage>
</organism>
<keyword evidence="4" id="KW-0963">Cytoplasm</keyword>
<dbReference type="InterPro" id="IPR050410">
    <property type="entry name" value="CCR4/nocturin_mRNA_transcr"/>
</dbReference>
<dbReference type="InterPro" id="IPR005135">
    <property type="entry name" value="Endo/exonuclease/phosphatase"/>
</dbReference>
<sequence length="444" mass="50296">MSEIWQSQDGTINIRESLALAETLSKISLMTSPAVKKRLMARSLELKFGHLDEDSGTFIPPKQFLQYLVRMGSFSSAPKIQNDDNQDNDIQIPINFGRFELLQYCQTQPQVQPMVKRAFKKAGQTNDDTYGFKCRKLNAVTKGCSDYVSSPYSLRVFQWNILSQALGQMNDHFVKCPDEALEWNSRKFRIIEEIVEYCPDIICLQEVDHFNFLKYILGTQGYTGVFYPKPDSPCVYISGNNGPDGCAIFYRTNKFDVINIESRILEIWRVQSNQVALLANLRIKETGQEVCVTTTHLKARQGAFLSTLRNEQGKDLLQFVSQHCGPRPVVICGDFNAEPIEPIYSTILSDEYLNLGSAYADCDSSSANSAAREPPYTTWKIRDEGEVCHTIDYIFYKKGCLEVEAVLELPTGEEIGEDRVPSFSYPSDHFSLVCDFKIGQKATL</sequence>
<dbReference type="GO" id="GO:0000175">
    <property type="term" value="F:3'-5'-RNA exonuclease activity"/>
    <property type="evidence" value="ECO:0000318"/>
    <property type="project" value="GO_Central"/>
</dbReference>
<dbReference type="STRING" id="7070.A0A139WLS7"/>
<evidence type="ECO:0000256" key="2">
    <source>
        <dbReference type="ARBA" id="ARBA00004496"/>
    </source>
</evidence>
<keyword evidence="5" id="KW-0479">Metal-binding</keyword>
<reference evidence="11 12" key="1">
    <citation type="journal article" date="2008" name="Nature">
        <title>The genome of the model beetle and pest Tribolium castaneum.</title>
        <authorList>
            <consortium name="Tribolium Genome Sequencing Consortium"/>
            <person name="Richards S."/>
            <person name="Gibbs R.A."/>
            <person name="Weinstock G.M."/>
            <person name="Brown S.J."/>
            <person name="Denell R."/>
            <person name="Beeman R.W."/>
            <person name="Gibbs R."/>
            <person name="Beeman R.W."/>
            <person name="Brown S.J."/>
            <person name="Bucher G."/>
            <person name="Friedrich M."/>
            <person name="Grimmelikhuijzen C.J."/>
            <person name="Klingler M."/>
            <person name="Lorenzen M."/>
            <person name="Richards S."/>
            <person name="Roth S."/>
            <person name="Schroder R."/>
            <person name="Tautz D."/>
            <person name="Zdobnov E.M."/>
            <person name="Muzny D."/>
            <person name="Gibbs R.A."/>
            <person name="Weinstock G.M."/>
            <person name="Attaway T."/>
            <person name="Bell S."/>
            <person name="Buhay C.J."/>
            <person name="Chandrabose M.N."/>
            <person name="Chavez D."/>
            <person name="Clerk-Blankenburg K.P."/>
            <person name="Cree A."/>
            <person name="Dao M."/>
            <person name="Davis C."/>
            <person name="Chacko J."/>
            <person name="Dinh H."/>
            <person name="Dugan-Rocha S."/>
            <person name="Fowler G."/>
            <person name="Garner T.T."/>
            <person name="Garnes J."/>
            <person name="Gnirke A."/>
            <person name="Hawes A."/>
            <person name="Hernandez J."/>
            <person name="Hines S."/>
            <person name="Holder M."/>
            <person name="Hume J."/>
            <person name="Jhangiani S.N."/>
            <person name="Joshi V."/>
            <person name="Khan Z.M."/>
            <person name="Jackson L."/>
            <person name="Kovar C."/>
            <person name="Kowis A."/>
            <person name="Lee S."/>
            <person name="Lewis L.R."/>
            <person name="Margolis J."/>
            <person name="Morgan M."/>
            <person name="Nazareth L.V."/>
            <person name="Nguyen N."/>
            <person name="Okwuonu G."/>
            <person name="Parker D."/>
            <person name="Richards S."/>
            <person name="Ruiz S.J."/>
            <person name="Santibanez J."/>
            <person name="Savard J."/>
            <person name="Scherer S.E."/>
            <person name="Schneider B."/>
            <person name="Sodergren E."/>
            <person name="Tautz D."/>
            <person name="Vattahil S."/>
            <person name="Villasana D."/>
            <person name="White C.S."/>
            <person name="Wright R."/>
            <person name="Park Y."/>
            <person name="Beeman R.W."/>
            <person name="Lord J."/>
            <person name="Oppert B."/>
            <person name="Lorenzen M."/>
            <person name="Brown S."/>
            <person name="Wang L."/>
            <person name="Savard J."/>
            <person name="Tautz D."/>
            <person name="Richards S."/>
            <person name="Weinstock G."/>
            <person name="Gibbs R.A."/>
            <person name="Liu Y."/>
            <person name="Worley K."/>
            <person name="Weinstock G."/>
            <person name="Elsik C.G."/>
            <person name="Reese J.T."/>
            <person name="Elhaik E."/>
            <person name="Landan G."/>
            <person name="Graur D."/>
            <person name="Arensburger P."/>
            <person name="Atkinson P."/>
            <person name="Beeman R.W."/>
            <person name="Beidler J."/>
            <person name="Brown S.J."/>
            <person name="Demuth J.P."/>
            <person name="Drury D.W."/>
            <person name="Du Y.Z."/>
            <person name="Fujiwara H."/>
            <person name="Lorenzen M."/>
            <person name="Maselli V."/>
            <person name="Osanai M."/>
            <person name="Park Y."/>
            <person name="Robertson H.M."/>
            <person name="Tu Z."/>
            <person name="Wang J.J."/>
            <person name="Wang S."/>
            <person name="Richards S."/>
            <person name="Song H."/>
            <person name="Zhang L."/>
            <person name="Sodergren E."/>
            <person name="Werner D."/>
            <person name="Stanke M."/>
            <person name="Morgenstern B."/>
            <person name="Solovyev V."/>
            <person name="Kosarev P."/>
            <person name="Brown G."/>
            <person name="Chen H.C."/>
            <person name="Ermolaeva O."/>
            <person name="Hlavina W."/>
            <person name="Kapustin Y."/>
            <person name="Kiryutin B."/>
            <person name="Kitts P."/>
            <person name="Maglott D."/>
            <person name="Pruitt K."/>
            <person name="Sapojnikov V."/>
            <person name="Souvorov A."/>
            <person name="Mackey A.J."/>
            <person name="Waterhouse R.M."/>
            <person name="Wyder S."/>
            <person name="Zdobnov E.M."/>
            <person name="Zdobnov E.M."/>
            <person name="Wyder S."/>
            <person name="Kriventseva E.V."/>
            <person name="Kadowaki T."/>
            <person name="Bork P."/>
            <person name="Aranda M."/>
            <person name="Bao R."/>
            <person name="Beermann A."/>
            <person name="Berns N."/>
            <person name="Bolognesi R."/>
            <person name="Bonneton F."/>
            <person name="Bopp D."/>
            <person name="Brown S.J."/>
            <person name="Bucher G."/>
            <person name="Butts T."/>
            <person name="Chaumot A."/>
            <person name="Denell R.E."/>
            <person name="Ferrier D.E."/>
            <person name="Friedrich M."/>
            <person name="Gordon C.M."/>
            <person name="Jindra M."/>
            <person name="Klingler M."/>
            <person name="Lan Q."/>
            <person name="Lattorff H.M."/>
            <person name="Laudet V."/>
            <person name="von Levetsow C."/>
            <person name="Liu Z."/>
            <person name="Lutz R."/>
            <person name="Lynch J.A."/>
            <person name="da Fonseca R.N."/>
            <person name="Posnien N."/>
            <person name="Reuter R."/>
            <person name="Roth S."/>
            <person name="Savard J."/>
            <person name="Schinko J.B."/>
            <person name="Schmitt C."/>
            <person name="Schoppmeier M."/>
            <person name="Schroder R."/>
            <person name="Shippy T.D."/>
            <person name="Simonnet F."/>
            <person name="Marques-Souza H."/>
            <person name="Tautz D."/>
            <person name="Tomoyasu Y."/>
            <person name="Trauner J."/>
            <person name="Van der Zee M."/>
            <person name="Vervoort M."/>
            <person name="Wittkopp N."/>
            <person name="Wimmer E.A."/>
            <person name="Yang X."/>
            <person name="Jones A.K."/>
            <person name="Sattelle D.B."/>
            <person name="Ebert P.R."/>
            <person name="Nelson D."/>
            <person name="Scott J.G."/>
            <person name="Beeman R.W."/>
            <person name="Muthukrishnan S."/>
            <person name="Kramer K.J."/>
            <person name="Arakane Y."/>
            <person name="Beeman R.W."/>
            <person name="Zhu Q."/>
            <person name="Hogenkamp D."/>
            <person name="Dixit R."/>
            <person name="Oppert B."/>
            <person name="Jiang H."/>
            <person name="Zou Z."/>
            <person name="Marshall J."/>
            <person name="Elpidina E."/>
            <person name="Vinokurov K."/>
            <person name="Oppert C."/>
            <person name="Zou Z."/>
            <person name="Evans J."/>
            <person name="Lu Z."/>
            <person name="Zhao P."/>
            <person name="Sumathipala N."/>
            <person name="Altincicek B."/>
            <person name="Vilcinskas A."/>
            <person name="Williams M."/>
            <person name="Hultmark D."/>
            <person name="Hetru C."/>
            <person name="Jiang H."/>
            <person name="Grimmelikhuijzen C.J."/>
            <person name="Hauser F."/>
            <person name="Cazzamali G."/>
            <person name="Williamson M."/>
            <person name="Park Y."/>
            <person name="Li B."/>
            <person name="Tanaka Y."/>
            <person name="Predel R."/>
            <person name="Neupert S."/>
            <person name="Schachtner J."/>
            <person name="Verleyen P."/>
            <person name="Raible F."/>
            <person name="Bork P."/>
            <person name="Friedrich M."/>
            <person name="Walden K.K."/>
            <person name="Robertson H.M."/>
            <person name="Angeli S."/>
            <person name="Foret S."/>
            <person name="Bucher G."/>
            <person name="Schuetz S."/>
            <person name="Maleszka R."/>
            <person name="Wimmer E.A."/>
            <person name="Beeman R.W."/>
            <person name="Lorenzen M."/>
            <person name="Tomoyasu Y."/>
            <person name="Miller S.C."/>
            <person name="Grossmann D."/>
            <person name="Bucher G."/>
        </authorList>
    </citation>
    <scope>NUCLEOTIDE SEQUENCE [LARGE SCALE GENOMIC DNA]</scope>
    <source>
        <strain evidence="11 12">Georgia GA2</strain>
    </source>
</reference>
<dbReference type="GO" id="GO:0006139">
    <property type="term" value="P:nucleobase-containing compound metabolic process"/>
    <property type="evidence" value="ECO:0007669"/>
    <property type="project" value="UniProtKB-ARBA"/>
</dbReference>
<dbReference type="InterPro" id="IPR036691">
    <property type="entry name" value="Endo/exonu/phosph_ase_sf"/>
</dbReference>
<comment type="similarity">
    <text evidence="3">Belongs to the CCR4/nocturin family.</text>
</comment>
<keyword evidence="7" id="KW-0460">Magnesium</keyword>
<comment type="subcellular location">
    <subcellularLocation>
        <location evidence="2">Cytoplasm</location>
    </subcellularLocation>
</comment>
<accession>A0A139WLS7</accession>
<dbReference type="OMA" id="CALFFDR"/>
<dbReference type="SUPFAM" id="SSF56219">
    <property type="entry name" value="DNase I-like"/>
    <property type="match status" value="1"/>
</dbReference>
<dbReference type="Pfam" id="PF03372">
    <property type="entry name" value="Exo_endo_phos"/>
    <property type="match status" value="1"/>
</dbReference>
<gene>
    <name evidence="11" type="primary">AUGUSTUS-3.0.2_03159</name>
    <name evidence="11" type="ORF">TcasGA2_TC003159</name>
</gene>
<reference evidence="11 12" key="2">
    <citation type="journal article" date="2010" name="Nucleic Acids Res.">
        <title>BeetleBase in 2010: revisions to provide comprehensive genomic information for Tribolium castaneum.</title>
        <authorList>
            <person name="Kim H.S."/>
            <person name="Murphy T."/>
            <person name="Xia J."/>
            <person name="Caragea D."/>
            <person name="Park Y."/>
            <person name="Beeman R.W."/>
            <person name="Lorenzen M.D."/>
            <person name="Butcher S."/>
            <person name="Manak J.R."/>
            <person name="Brown S.J."/>
        </authorList>
    </citation>
    <scope>GENOME REANNOTATION</scope>
    <source>
        <strain evidence="11 12">Georgia GA2</strain>
    </source>
</reference>
<dbReference type="FunFam" id="3.60.10.10:FF:000012">
    <property type="entry name" value="nocturnin isoform X2"/>
    <property type="match status" value="1"/>
</dbReference>
<dbReference type="GO" id="GO:0048511">
    <property type="term" value="P:rhythmic process"/>
    <property type="evidence" value="ECO:0007669"/>
    <property type="project" value="UniProtKB-KW"/>
</dbReference>
<keyword evidence="6" id="KW-0378">Hydrolase</keyword>
<evidence type="ECO:0000256" key="1">
    <source>
        <dbReference type="ARBA" id="ARBA00001946"/>
    </source>
</evidence>
<dbReference type="PANTHER" id="PTHR12121:SF45">
    <property type="entry name" value="NOCTURNIN"/>
    <property type="match status" value="1"/>
</dbReference>
<proteinExistence type="inferred from homology"/>
<protein>
    <recommendedName>
        <fullName evidence="9">Nocturnin</fullName>
    </recommendedName>
</protein>
<evidence type="ECO:0000259" key="10">
    <source>
        <dbReference type="Pfam" id="PF03372"/>
    </source>
</evidence>
<dbReference type="GO" id="GO:0046872">
    <property type="term" value="F:metal ion binding"/>
    <property type="evidence" value="ECO:0007669"/>
    <property type="project" value="UniProtKB-KW"/>
</dbReference>
<dbReference type="EMBL" id="KQ971318">
    <property type="protein sequence ID" value="KYB28969.1"/>
    <property type="molecule type" value="Genomic_DNA"/>
</dbReference>
<name>A0A139WLS7_TRICA</name>
<dbReference type="GO" id="GO:0005737">
    <property type="term" value="C:cytoplasm"/>
    <property type="evidence" value="ECO:0007669"/>
    <property type="project" value="UniProtKB-SubCell"/>
</dbReference>
<dbReference type="OrthoDB" id="276515at2759"/>
<evidence type="ECO:0000313" key="12">
    <source>
        <dbReference type="Proteomes" id="UP000007266"/>
    </source>
</evidence>
<evidence type="ECO:0000256" key="6">
    <source>
        <dbReference type="ARBA" id="ARBA00022801"/>
    </source>
</evidence>
<dbReference type="AlphaFoldDB" id="A0A139WLS7"/>
<evidence type="ECO:0000256" key="9">
    <source>
        <dbReference type="ARBA" id="ARBA00023807"/>
    </source>
</evidence>
<dbReference type="PANTHER" id="PTHR12121">
    <property type="entry name" value="CARBON CATABOLITE REPRESSOR PROTEIN 4"/>
    <property type="match status" value="1"/>
</dbReference>
<evidence type="ECO:0000256" key="3">
    <source>
        <dbReference type="ARBA" id="ARBA00010774"/>
    </source>
</evidence>
<feature type="domain" description="Endonuclease/exonuclease/phosphatase" evidence="10">
    <location>
        <begin position="158"/>
        <end position="429"/>
    </location>
</feature>
<evidence type="ECO:0000256" key="7">
    <source>
        <dbReference type="ARBA" id="ARBA00022842"/>
    </source>
</evidence>
<comment type="cofactor">
    <cofactor evidence="1">
        <name>Mg(2+)</name>
        <dbReference type="ChEBI" id="CHEBI:18420"/>
    </cofactor>
</comment>
<dbReference type="Gene3D" id="3.60.10.10">
    <property type="entry name" value="Endonuclease/exonuclease/phosphatase"/>
    <property type="match status" value="1"/>
</dbReference>
<keyword evidence="12" id="KW-1185">Reference proteome</keyword>
<evidence type="ECO:0000256" key="4">
    <source>
        <dbReference type="ARBA" id="ARBA00022490"/>
    </source>
</evidence>
<evidence type="ECO:0000256" key="5">
    <source>
        <dbReference type="ARBA" id="ARBA00022723"/>
    </source>
</evidence>